<gene>
    <name evidence="1" type="ORF">ES288_A05G242300v1</name>
</gene>
<sequence length="46" mass="5293">MGRWDGMGWPRLRGMRQLKVLVPKKSKWEIGENCVYGAAAVSRMKD</sequence>
<dbReference type="Proteomes" id="UP000323506">
    <property type="component" value="Chromosome A05"/>
</dbReference>
<protein>
    <submittedName>
        <fullName evidence="1">Uncharacterized protein</fullName>
    </submittedName>
</protein>
<dbReference type="EMBL" id="CM017692">
    <property type="protein sequence ID" value="TYH18090.1"/>
    <property type="molecule type" value="Genomic_DNA"/>
</dbReference>
<evidence type="ECO:0000313" key="2">
    <source>
        <dbReference type="Proteomes" id="UP000323506"/>
    </source>
</evidence>
<accession>A0A5D2GKH7</accession>
<proteinExistence type="predicted"/>
<reference evidence="1 2" key="1">
    <citation type="submission" date="2019-06" db="EMBL/GenBank/DDBJ databases">
        <title>WGS assembly of Gossypium darwinii.</title>
        <authorList>
            <person name="Chen Z.J."/>
            <person name="Sreedasyam A."/>
            <person name="Ando A."/>
            <person name="Song Q."/>
            <person name="De L."/>
            <person name="Hulse-Kemp A."/>
            <person name="Ding M."/>
            <person name="Ye W."/>
            <person name="Kirkbride R."/>
            <person name="Jenkins J."/>
            <person name="Plott C."/>
            <person name="Lovell J."/>
            <person name="Lin Y.-M."/>
            <person name="Vaughn R."/>
            <person name="Liu B."/>
            <person name="Li W."/>
            <person name="Simpson S."/>
            <person name="Scheffler B."/>
            <person name="Saski C."/>
            <person name="Grover C."/>
            <person name="Hu G."/>
            <person name="Conover J."/>
            <person name="Carlson J."/>
            <person name="Shu S."/>
            <person name="Boston L."/>
            <person name="Williams M."/>
            <person name="Peterson D."/>
            <person name="Mcgee K."/>
            <person name="Jones D."/>
            <person name="Wendel J."/>
            <person name="Stelly D."/>
            <person name="Grimwood J."/>
            <person name="Schmutz J."/>
        </authorList>
    </citation>
    <scope>NUCLEOTIDE SEQUENCE [LARGE SCALE GENOMIC DNA]</scope>
    <source>
        <strain evidence="1">1808015.09</strain>
    </source>
</reference>
<dbReference type="AlphaFoldDB" id="A0A5D2GKH7"/>
<evidence type="ECO:0000313" key="1">
    <source>
        <dbReference type="EMBL" id="TYH18090.1"/>
    </source>
</evidence>
<organism evidence="1 2">
    <name type="scientific">Gossypium darwinii</name>
    <name type="common">Darwin's cotton</name>
    <name type="synonym">Gossypium barbadense var. darwinii</name>
    <dbReference type="NCBI Taxonomy" id="34276"/>
    <lineage>
        <taxon>Eukaryota</taxon>
        <taxon>Viridiplantae</taxon>
        <taxon>Streptophyta</taxon>
        <taxon>Embryophyta</taxon>
        <taxon>Tracheophyta</taxon>
        <taxon>Spermatophyta</taxon>
        <taxon>Magnoliopsida</taxon>
        <taxon>eudicotyledons</taxon>
        <taxon>Gunneridae</taxon>
        <taxon>Pentapetalae</taxon>
        <taxon>rosids</taxon>
        <taxon>malvids</taxon>
        <taxon>Malvales</taxon>
        <taxon>Malvaceae</taxon>
        <taxon>Malvoideae</taxon>
        <taxon>Gossypium</taxon>
    </lineage>
</organism>
<keyword evidence="2" id="KW-1185">Reference proteome</keyword>
<name>A0A5D2GKH7_GOSDA</name>